<dbReference type="OMA" id="CCTFKED"/>
<keyword evidence="1" id="KW-0812">Transmembrane</keyword>
<dbReference type="SUPFAM" id="SSF56112">
    <property type="entry name" value="Protein kinase-like (PK-like)"/>
    <property type="match status" value="1"/>
</dbReference>
<feature type="transmembrane region" description="Helical" evidence="1">
    <location>
        <begin position="65"/>
        <end position="85"/>
    </location>
</feature>
<evidence type="ECO:0000313" key="3">
    <source>
        <dbReference type="Proteomes" id="UP000075243"/>
    </source>
</evidence>
<keyword evidence="1" id="KW-1133">Transmembrane helix</keyword>
<dbReference type="STRING" id="3821.A0A151QYZ1"/>
<gene>
    <name evidence="2" type="ORF">KK1_043378</name>
</gene>
<keyword evidence="1" id="KW-0472">Membrane</keyword>
<dbReference type="Gene3D" id="3.30.200.20">
    <property type="entry name" value="Phosphorylase Kinase, domain 1"/>
    <property type="match status" value="1"/>
</dbReference>
<name>A0A151QYZ1_CAJCA</name>
<dbReference type="Gramene" id="C.cajan_43442.t">
    <property type="protein sequence ID" value="C.cajan_43442.t"/>
    <property type="gene ID" value="C.cajan_43442"/>
</dbReference>
<reference evidence="2" key="1">
    <citation type="journal article" date="2012" name="Nat. Biotechnol.">
        <title>Draft genome sequence of pigeonpea (Cajanus cajan), an orphan legume crop of resource-poor farmers.</title>
        <authorList>
            <person name="Varshney R.K."/>
            <person name="Chen W."/>
            <person name="Li Y."/>
            <person name="Bharti A.K."/>
            <person name="Saxena R.K."/>
            <person name="Schlueter J.A."/>
            <person name="Donoghue M.T."/>
            <person name="Azam S."/>
            <person name="Fan G."/>
            <person name="Whaley A.M."/>
            <person name="Farmer A.D."/>
            <person name="Sheridan J."/>
            <person name="Iwata A."/>
            <person name="Tuteja R."/>
            <person name="Penmetsa R.V."/>
            <person name="Wu W."/>
            <person name="Upadhyaya H.D."/>
            <person name="Yang S.P."/>
            <person name="Shah T."/>
            <person name="Saxena K.B."/>
            <person name="Michael T."/>
            <person name="McCombie W.R."/>
            <person name="Yang B."/>
            <person name="Zhang G."/>
            <person name="Yang H."/>
            <person name="Wang J."/>
            <person name="Spillane C."/>
            <person name="Cook D.R."/>
            <person name="May G.D."/>
            <person name="Xu X."/>
            <person name="Jackson S.A."/>
        </authorList>
    </citation>
    <scope>NUCLEOTIDE SEQUENCE [LARGE SCALE GENOMIC DNA]</scope>
</reference>
<dbReference type="AlphaFoldDB" id="A0A151QYZ1"/>
<dbReference type="Proteomes" id="UP000075243">
    <property type="component" value="Unassembled WGS sequence"/>
</dbReference>
<dbReference type="InterPro" id="IPR011009">
    <property type="entry name" value="Kinase-like_dom_sf"/>
</dbReference>
<protein>
    <submittedName>
        <fullName evidence="2">Uncharacterized protein</fullName>
    </submittedName>
</protein>
<keyword evidence="3" id="KW-1185">Reference proteome</keyword>
<sequence length="95" mass="11084">MNLKQCCCFFLDEGQGKIQKNSRDYPWEMYTLKELLRATKDFHQDNKIGEGGFGSVYFGRTSKGVQVIIFIISFSPQFELLFIIIKYRTKLKTVS</sequence>
<accession>A0A151QYZ1</accession>
<proteinExistence type="predicted"/>
<organism evidence="2 3">
    <name type="scientific">Cajanus cajan</name>
    <name type="common">Pigeon pea</name>
    <name type="synonym">Cajanus indicus</name>
    <dbReference type="NCBI Taxonomy" id="3821"/>
    <lineage>
        <taxon>Eukaryota</taxon>
        <taxon>Viridiplantae</taxon>
        <taxon>Streptophyta</taxon>
        <taxon>Embryophyta</taxon>
        <taxon>Tracheophyta</taxon>
        <taxon>Spermatophyta</taxon>
        <taxon>Magnoliopsida</taxon>
        <taxon>eudicotyledons</taxon>
        <taxon>Gunneridae</taxon>
        <taxon>Pentapetalae</taxon>
        <taxon>rosids</taxon>
        <taxon>fabids</taxon>
        <taxon>Fabales</taxon>
        <taxon>Fabaceae</taxon>
        <taxon>Papilionoideae</taxon>
        <taxon>50 kb inversion clade</taxon>
        <taxon>NPAAA clade</taxon>
        <taxon>indigoferoid/millettioid clade</taxon>
        <taxon>Phaseoleae</taxon>
        <taxon>Cajanus</taxon>
    </lineage>
</organism>
<evidence type="ECO:0000313" key="2">
    <source>
        <dbReference type="EMBL" id="KYP35578.1"/>
    </source>
</evidence>
<dbReference type="EMBL" id="KQ484355">
    <property type="protein sequence ID" value="KYP35578.1"/>
    <property type="molecule type" value="Genomic_DNA"/>
</dbReference>
<evidence type="ECO:0000256" key="1">
    <source>
        <dbReference type="SAM" id="Phobius"/>
    </source>
</evidence>